<dbReference type="OrthoDB" id="1906491at2"/>
<dbReference type="RefSeq" id="WP_091542454.1">
    <property type="nucleotide sequence ID" value="NZ_FMUS01000010.1"/>
</dbReference>
<keyword evidence="2" id="KW-1185">Reference proteome</keyword>
<reference evidence="1 2" key="1">
    <citation type="submission" date="2016-10" db="EMBL/GenBank/DDBJ databases">
        <authorList>
            <person name="de Groot N.N."/>
        </authorList>
    </citation>
    <scope>NUCLEOTIDE SEQUENCE [LARGE SCALE GENOMIC DNA]</scope>
    <source>
        <strain evidence="1 2">DSM 18978</strain>
    </source>
</reference>
<sequence length="240" mass="26855">MKKLDIKSVIVGVIIGTLGFTTVFAAGGIKSATSGGIKSATYSSSKVYFYGNEILLENPLVTIVNDGSSDGLLYMPMRELLEHMQFKVEWNNEGGSVNLTMNGGNNYKNIEVPLDISENEEDTKALDIMQKTGNWGYVEPYLKYMSIDGIEKVVQIYNSKHINPSEHKKASDYIEASLNISENEVDTKALDIMQKTGNWGYIEPYLKYMSIDGIEKVVQLYNSKHINPSEHKKASDYIKD</sequence>
<dbReference type="AlphaFoldDB" id="A0A1G5GTR8"/>
<evidence type="ECO:0000313" key="2">
    <source>
        <dbReference type="Proteomes" id="UP000198636"/>
    </source>
</evidence>
<dbReference type="EMBL" id="FMUS01000010">
    <property type="protein sequence ID" value="SCY54985.1"/>
    <property type="molecule type" value="Genomic_DNA"/>
</dbReference>
<proteinExistence type="predicted"/>
<organism evidence="1 2">
    <name type="scientific">Alkaliphilus peptidifermentans DSM 18978</name>
    <dbReference type="NCBI Taxonomy" id="1120976"/>
    <lineage>
        <taxon>Bacteria</taxon>
        <taxon>Bacillati</taxon>
        <taxon>Bacillota</taxon>
        <taxon>Clostridia</taxon>
        <taxon>Peptostreptococcales</taxon>
        <taxon>Natronincolaceae</taxon>
        <taxon>Alkaliphilus</taxon>
    </lineage>
</organism>
<evidence type="ECO:0000313" key="1">
    <source>
        <dbReference type="EMBL" id="SCY54985.1"/>
    </source>
</evidence>
<name>A0A1G5GTR8_9FIRM</name>
<protein>
    <submittedName>
        <fullName evidence="1">Copper amine oxidase N-terminal domain-containing protein</fullName>
    </submittedName>
</protein>
<gene>
    <name evidence="1" type="ORF">SAMN03080606_01777</name>
</gene>
<dbReference type="Proteomes" id="UP000198636">
    <property type="component" value="Unassembled WGS sequence"/>
</dbReference>
<accession>A0A1G5GTR8</accession>